<dbReference type="AlphaFoldDB" id="A0A0F6QXN6"/>
<dbReference type="Proteomes" id="UP000033566">
    <property type="component" value="Chromosome"/>
</dbReference>
<sequence length="422" mass="46539">MSTVTITCPAGRITGVEKAGVNYFHSVDYAHFPSLYADAEPLPHAVDQDATTPQPDKVALTITTPAESRDNPVIVYVHGGGFEEGSHEDARTEGTANSRAGFVQVSIGYRTGLAGFAQFSEDDYAHFRGIDDCLLALEWVQKNIDSFGGDPTNVTLVGQSAGATIALWLARRDHYRGAFRRVLANSPAFPAEPFDARKATLRQALGKPVTRRSLESLPQEKVDKAYANFRKKFRYGLALGPAPLECAELADVPIVTLSTRDEFYDIPAGKKADNTGLRSIIGRYLAPKFDFSHNTYPEWLQFAKHLDSERIVGRMIGDGLIRRWVAAVAAEAPGETYMMELYRSSKRPALHCDDLPHFFGTIDTPAAAELNGWLHTFARTGDTGFPTYHPDHTVWEYDLDKAEGRVTYGSLDYVDAAFNVVI</sequence>
<dbReference type="GO" id="GO:0016787">
    <property type="term" value="F:hydrolase activity"/>
    <property type="evidence" value="ECO:0007669"/>
    <property type="project" value="UniProtKB-KW"/>
</dbReference>
<comment type="similarity">
    <text evidence="1 3">Belongs to the type-B carboxylesterase/lipase family.</text>
</comment>
<proteinExistence type="inferred from homology"/>
<gene>
    <name evidence="4" type="ORF">UL81_08575</name>
</gene>
<evidence type="ECO:0000256" key="3">
    <source>
        <dbReference type="RuleBase" id="RU361235"/>
    </source>
</evidence>
<protein>
    <recommendedName>
        <fullName evidence="3">Carboxylic ester hydrolase</fullName>
        <ecNumber evidence="3">3.1.1.-</ecNumber>
    </recommendedName>
</protein>
<evidence type="ECO:0000256" key="2">
    <source>
        <dbReference type="ARBA" id="ARBA00022801"/>
    </source>
</evidence>
<dbReference type="EC" id="3.1.1.-" evidence="3"/>
<dbReference type="KEGG" id="ccj:UL81_08575"/>
<dbReference type="ESTHER" id="9cory-a0a0f6qxn6">
    <property type="family name" value="Carb_B_Bacteria"/>
</dbReference>
<dbReference type="STRING" id="161896.UL81_08575"/>
<dbReference type="InterPro" id="IPR029058">
    <property type="entry name" value="AB_hydrolase_fold"/>
</dbReference>
<dbReference type="InterPro" id="IPR019826">
    <property type="entry name" value="Carboxylesterase_B_AS"/>
</dbReference>
<dbReference type="HOGENOM" id="CLU_006586_18_0_11"/>
<dbReference type="Pfam" id="PF00135">
    <property type="entry name" value="COesterase"/>
    <property type="match status" value="1"/>
</dbReference>
<evidence type="ECO:0000256" key="1">
    <source>
        <dbReference type="ARBA" id="ARBA00005964"/>
    </source>
</evidence>
<dbReference type="RefSeq" id="WP_035107324.1">
    <property type="nucleotide sequence ID" value="NZ_CP011311.1"/>
</dbReference>
<keyword evidence="5" id="KW-1185">Reference proteome</keyword>
<dbReference type="Gene3D" id="3.40.50.1820">
    <property type="entry name" value="alpha/beta hydrolase"/>
    <property type="match status" value="1"/>
</dbReference>
<dbReference type="PATRIC" id="fig|161896.4.peg.1678"/>
<dbReference type="OrthoDB" id="3199405at2"/>
<name>A0A0F6QXN6_9CORY</name>
<reference evidence="4 5" key="1">
    <citation type="journal article" date="2015" name="Genome Announc.">
        <title>Complete Genome Sequence of Corynebacterium camporealensis DSM 44610, Isolated from the Milk of a Manchega Sheep with Subclinical Mastitis.</title>
        <authorList>
            <person name="Ruckert C."/>
            <person name="Albersmeier A."/>
            <person name="Winkler A."/>
            <person name="Tauch A."/>
        </authorList>
    </citation>
    <scope>NUCLEOTIDE SEQUENCE [LARGE SCALE GENOMIC DNA]</scope>
    <source>
        <strain evidence="4 5">DSM 44610</strain>
    </source>
</reference>
<evidence type="ECO:0000313" key="5">
    <source>
        <dbReference type="Proteomes" id="UP000033566"/>
    </source>
</evidence>
<keyword evidence="2 3" id="KW-0378">Hydrolase</keyword>
<dbReference type="PROSITE" id="PS00122">
    <property type="entry name" value="CARBOXYLESTERASE_B_1"/>
    <property type="match status" value="1"/>
</dbReference>
<dbReference type="SUPFAM" id="SSF53474">
    <property type="entry name" value="alpha/beta-Hydrolases"/>
    <property type="match status" value="1"/>
</dbReference>
<accession>A0A0F6QXN6</accession>
<dbReference type="InterPro" id="IPR002018">
    <property type="entry name" value="CarbesteraseB"/>
</dbReference>
<dbReference type="PANTHER" id="PTHR43142">
    <property type="entry name" value="CARBOXYLIC ESTER HYDROLASE"/>
    <property type="match status" value="1"/>
</dbReference>
<dbReference type="PANTHER" id="PTHR43142:SF1">
    <property type="entry name" value="CARBOXYLIC ESTER HYDROLASE"/>
    <property type="match status" value="1"/>
</dbReference>
<dbReference type="EMBL" id="CP011311">
    <property type="protein sequence ID" value="AKE39665.1"/>
    <property type="molecule type" value="Genomic_DNA"/>
</dbReference>
<evidence type="ECO:0000313" key="4">
    <source>
        <dbReference type="EMBL" id="AKE39665.1"/>
    </source>
</evidence>
<organism evidence="4 5">
    <name type="scientific">Corynebacterium camporealensis</name>
    <dbReference type="NCBI Taxonomy" id="161896"/>
    <lineage>
        <taxon>Bacteria</taxon>
        <taxon>Bacillati</taxon>
        <taxon>Actinomycetota</taxon>
        <taxon>Actinomycetes</taxon>
        <taxon>Mycobacteriales</taxon>
        <taxon>Corynebacteriaceae</taxon>
        <taxon>Corynebacterium</taxon>
    </lineage>
</organism>